<dbReference type="OrthoDB" id="8693905at2759"/>
<reference evidence="7" key="1">
    <citation type="submission" date="2016-02" db="EMBL/GenBank/DDBJ databases">
        <title>Comparative genomics of biotechnologically important yeasts.</title>
        <authorList>
            <consortium name="DOE Joint Genome Institute"/>
            <person name="Riley R."/>
            <person name="Haridas S."/>
            <person name="Wolfe K.H."/>
            <person name="Lopes M.R."/>
            <person name="Hittinger C.T."/>
            <person name="Goker M."/>
            <person name="Salamov A."/>
            <person name="Wisecaver J."/>
            <person name="Long T.M."/>
            <person name="Aerts A.L."/>
            <person name="Barry K."/>
            <person name="Choi C."/>
            <person name="Clum A."/>
            <person name="Coughlan A.Y."/>
            <person name="Deshpande S."/>
            <person name="Douglass A.P."/>
            <person name="Hanson S.J."/>
            <person name="Klenk H.-P."/>
            <person name="Labutti K."/>
            <person name="Lapidus A."/>
            <person name="Lindquist E."/>
            <person name="Lipzen A."/>
            <person name="Meier-Kolthoff J.P."/>
            <person name="Ohm R.A."/>
            <person name="Otillar R.P."/>
            <person name="Pangilinan J."/>
            <person name="Peng Y."/>
            <person name="Rokas A."/>
            <person name="Rosa C.A."/>
            <person name="Scheuner C."/>
            <person name="Sibirny A.A."/>
            <person name="Slot J.C."/>
            <person name="Stielow J.B."/>
            <person name="Sun H."/>
            <person name="Kurtzman C.P."/>
            <person name="Blackwell M."/>
            <person name="Jeffries T.W."/>
            <person name="Grigoriev I.V."/>
        </authorList>
    </citation>
    <scope>NUCLEOTIDE SEQUENCE [LARGE SCALE GENOMIC DNA]</scope>
    <source>
        <strain evidence="7">NRRL Y-17796</strain>
    </source>
</reference>
<dbReference type="GO" id="GO:0005737">
    <property type="term" value="C:cytoplasm"/>
    <property type="evidence" value="ECO:0007669"/>
    <property type="project" value="TreeGrafter"/>
</dbReference>
<gene>
    <name evidence="6" type="ORF">CANCADRAFT_42581</name>
</gene>
<keyword evidence="3 4" id="KW-0067">ATP-binding</keyword>
<evidence type="ECO:0000259" key="5">
    <source>
        <dbReference type="PROSITE" id="PS50011"/>
    </source>
</evidence>
<dbReference type="FunFam" id="3.30.200.20:FF:000042">
    <property type="entry name" value="Aurora kinase A"/>
    <property type="match status" value="1"/>
</dbReference>
<dbReference type="PROSITE" id="PS00107">
    <property type="entry name" value="PROTEIN_KINASE_ATP"/>
    <property type="match status" value="1"/>
</dbReference>
<dbReference type="CDD" id="cd06627">
    <property type="entry name" value="STKc_Cdc7_like"/>
    <property type="match status" value="1"/>
</dbReference>
<dbReference type="InterPro" id="IPR016024">
    <property type="entry name" value="ARM-type_fold"/>
</dbReference>
<evidence type="ECO:0000256" key="1">
    <source>
        <dbReference type="ARBA" id="ARBA00012513"/>
    </source>
</evidence>
<proteinExistence type="predicted"/>
<dbReference type="InterPro" id="IPR011009">
    <property type="entry name" value="Kinase-like_dom_sf"/>
</dbReference>
<dbReference type="InterPro" id="IPR017441">
    <property type="entry name" value="Protein_kinase_ATP_BS"/>
</dbReference>
<dbReference type="PROSITE" id="PS50011">
    <property type="entry name" value="PROTEIN_KINASE_DOM"/>
    <property type="match status" value="1"/>
</dbReference>
<dbReference type="PROSITE" id="PS00108">
    <property type="entry name" value="PROTEIN_KINASE_ST"/>
    <property type="match status" value="1"/>
</dbReference>
<dbReference type="SMART" id="SM00220">
    <property type="entry name" value="S_TKc"/>
    <property type="match status" value="1"/>
</dbReference>
<feature type="domain" description="Protein kinase" evidence="5">
    <location>
        <begin position="21"/>
        <end position="271"/>
    </location>
</feature>
<accession>A0A1E4TJM1</accession>
<evidence type="ECO:0000256" key="2">
    <source>
        <dbReference type="ARBA" id="ARBA00022741"/>
    </source>
</evidence>
<organism evidence="6 7">
    <name type="scientific">Tortispora caseinolytica NRRL Y-17796</name>
    <dbReference type="NCBI Taxonomy" id="767744"/>
    <lineage>
        <taxon>Eukaryota</taxon>
        <taxon>Fungi</taxon>
        <taxon>Dikarya</taxon>
        <taxon>Ascomycota</taxon>
        <taxon>Saccharomycotina</taxon>
        <taxon>Trigonopsidomycetes</taxon>
        <taxon>Trigonopsidales</taxon>
        <taxon>Trigonopsidaceae</taxon>
        <taxon>Tortispora</taxon>
    </lineage>
</organism>
<evidence type="ECO:0000313" key="6">
    <source>
        <dbReference type="EMBL" id="ODV91955.1"/>
    </source>
</evidence>
<dbReference type="Gene3D" id="1.10.510.10">
    <property type="entry name" value="Transferase(Phosphotransferase) domain 1"/>
    <property type="match status" value="1"/>
</dbReference>
<sequence>MAATDIKRHRSPRTRNVVGSYALGDCVGKGAFGVVYKGLHKLTGETVALKEIRISNLSTSELSSMTEEIRLLKNLNHPNIVKYKGYLKNSSCLYIILEFCESGSLYNIYRKYGRIPEDLVALYISQVLTGLNYLHSQGVIHRDIKGANILTTKDGQVKLADFGVATHMSAKTCRSMVGTPNWMAPEVIELEGPSSASDIWSVGCTIIELLDGAPPYSNLEQMATLYAIVNSEHPPFPENSSRTVQDFLLQCFQRDPNLRVSAKKLLKHPWILKALASSSGGQTKYADPTATVKNWNNAIKAAPNPHVFKEIDPMLHIQKSSPTKPVSKLDNHNKEFTRFIEKDNESEFDKDFDFSGSQIDILKRAKSRIPNIDEIQARLRDVRILGERCSQADARQSPAGKLQKTDNQLSVLKNRVSSSSSIASRTSSAASLIIPTSRNRAVDLAKYADDKEDDFVADFASVSIQKGELSGAIAAKLSEAKGCTSNDPYSAESEDYDPFAFLNDDEMSSLPDKAGRRVSLERNQQVKLSKLVRQYAAMLSANSGKTDDDIHTLQQLLSVLKESSDSTREFIKGHGLIILSGRLETSAKPQFLLSVLGVLQYIVSSDPAFAERFCESGCLPSLYQMCTRERHVDVQRESAALLYNLCSTSDETKRLLKCSGGMNVILSLAERNFQRNPSIVELGITMISKLFENCTGSQKSEIWFSIRRYSLLPTLLAVLNTIESCHSEGSKKCDSKLSETIGSILCIAALTDDYLKRILFERHTIRELLKCFEISHGHTKAVLLKVIKTLTMSPNILPALQSTDTVEILVQSADWGCAHLNTSTGKEFLNYSVHALYNMCRINYTNLDQAISSGLIPIMQKVLKTDHALRELAIPLLLEVSHSNLQSEEVLMKHDLLKSYIELLANANWRTTALEVILEWMQRNFDLVEQQLLADDNIQAIISAFQSETVSSLERFLEPLRQILSLSAKISCALCVPEFLQHLMRRLKHNKANVKLNLLRILKLMY</sequence>
<evidence type="ECO:0000256" key="3">
    <source>
        <dbReference type="ARBA" id="ARBA00022840"/>
    </source>
</evidence>
<dbReference type="GO" id="GO:0004674">
    <property type="term" value="F:protein serine/threonine kinase activity"/>
    <property type="evidence" value="ECO:0007669"/>
    <property type="project" value="UniProtKB-EC"/>
</dbReference>
<evidence type="ECO:0000313" key="7">
    <source>
        <dbReference type="Proteomes" id="UP000095023"/>
    </source>
</evidence>
<dbReference type="SUPFAM" id="SSF48371">
    <property type="entry name" value="ARM repeat"/>
    <property type="match status" value="1"/>
</dbReference>
<dbReference type="Pfam" id="PF00069">
    <property type="entry name" value="Pkinase"/>
    <property type="match status" value="1"/>
</dbReference>
<dbReference type="EMBL" id="KV453841">
    <property type="protein sequence ID" value="ODV91955.1"/>
    <property type="molecule type" value="Genomic_DNA"/>
</dbReference>
<dbReference type="PANTHER" id="PTHR48012:SF26">
    <property type="entry name" value="SERINE_THREONINE-PROTEIN KINASE DDB_G0283821-RELATED"/>
    <property type="match status" value="1"/>
</dbReference>
<dbReference type="GO" id="GO:0005524">
    <property type="term" value="F:ATP binding"/>
    <property type="evidence" value="ECO:0007669"/>
    <property type="project" value="UniProtKB-UniRule"/>
</dbReference>
<dbReference type="FunFam" id="1.10.510.10:FF:000571">
    <property type="entry name" value="Maternal embryonic leucine zipper kinase"/>
    <property type="match status" value="1"/>
</dbReference>
<dbReference type="InterPro" id="IPR011989">
    <property type="entry name" value="ARM-like"/>
</dbReference>
<name>A0A1E4TJM1_9ASCO</name>
<dbReference type="EC" id="2.7.11.1" evidence="1"/>
<dbReference type="InterPro" id="IPR050629">
    <property type="entry name" value="STE20/SPS1-PAK"/>
</dbReference>
<evidence type="ECO:0000256" key="4">
    <source>
        <dbReference type="PROSITE-ProRule" id="PRU10141"/>
    </source>
</evidence>
<keyword evidence="7" id="KW-1185">Reference proteome</keyword>
<dbReference type="InterPro" id="IPR000719">
    <property type="entry name" value="Prot_kinase_dom"/>
</dbReference>
<dbReference type="Proteomes" id="UP000095023">
    <property type="component" value="Unassembled WGS sequence"/>
</dbReference>
<dbReference type="AlphaFoldDB" id="A0A1E4TJM1"/>
<dbReference type="SUPFAM" id="SSF56112">
    <property type="entry name" value="Protein kinase-like (PK-like)"/>
    <property type="match status" value="1"/>
</dbReference>
<dbReference type="PANTHER" id="PTHR48012">
    <property type="entry name" value="STERILE20-LIKE KINASE, ISOFORM B-RELATED"/>
    <property type="match status" value="1"/>
</dbReference>
<keyword evidence="2 4" id="KW-0547">Nucleotide-binding</keyword>
<feature type="binding site" evidence="4">
    <location>
        <position position="50"/>
    </location>
    <ligand>
        <name>ATP</name>
        <dbReference type="ChEBI" id="CHEBI:30616"/>
    </ligand>
</feature>
<dbReference type="InterPro" id="IPR008271">
    <property type="entry name" value="Ser/Thr_kinase_AS"/>
</dbReference>
<dbReference type="Gene3D" id="1.25.10.10">
    <property type="entry name" value="Leucine-rich Repeat Variant"/>
    <property type="match status" value="2"/>
</dbReference>
<protein>
    <recommendedName>
        <fullName evidence="1">non-specific serine/threonine protein kinase</fullName>
        <ecNumber evidence="1">2.7.11.1</ecNumber>
    </recommendedName>
</protein>